<dbReference type="SMART" id="SM00487">
    <property type="entry name" value="DEXDc"/>
    <property type="match status" value="1"/>
</dbReference>
<dbReference type="CDD" id="cd17917">
    <property type="entry name" value="DEXHc_RHA-like"/>
    <property type="match status" value="1"/>
</dbReference>
<evidence type="ECO:0000256" key="4">
    <source>
        <dbReference type="ARBA" id="ARBA00022840"/>
    </source>
</evidence>
<reference evidence="8" key="1">
    <citation type="journal article" date="2015" name="PLoS Genet.">
        <title>Genome Sequence and Transcriptome Analyses of Chrysochromulina tobin: Metabolic Tools for Enhanced Algal Fitness in the Prominent Order Prymnesiales (Haptophyceae).</title>
        <authorList>
            <person name="Hovde B.T."/>
            <person name="Deodato C.R."/>
            <person name="Hunsperger H.M."/>
            <person name="Ryken S.A."/>
            <person name="Yost W."/>
            <person name="Jha R.K."/>
            <person name="Patterson J."/>
            <person name="Monnat R.J. Jr."/>
            <person name="Barlow S.B."/>
            <person name="Starkenburg S.R."/>
            <person name="Cattolico R.A."/>
        </authorList>
    </citation>
    <scope>NUCLEOTIDE SEQUENCE</scope>
    <source>
        <strain evidence="8">CCMP291</strain>
    </source>
</reference>
<sequence length="529" mass="57130">MDVGSASTMMAHSRTILDALSTHEVLIIVGETGSGKTTQLPQLLLSAGCARVVVTQPRRVAAIAAARRVSEERGGVVGSEVGYAVRFDQACSSATRITFMTDGVLLRQAVATPELEQFDALVLDEAHERSLNTDVLFCLVKRMLASRRERSSIGLSPPAPLRASGGLQRVLIASATLDTAKLARYFFDAPVLHVPGRRFPVSVLHAAEPTSSHALVDAALELVLRLHVERPLRRAAGCEGDRGVDEFAERGVAADDVLVFCTGQEEIATAAHALTALEAQLREDGPAAVAPLLVLPLHATLSVEEQQRVFAPAPLGSRKVVFATNVAETSLTIPGIGFVIDPGFVKEKRYDHERGMEVLTVVPIAKSAATQRAGRAGRTAPGHVYRLYTEAQWAKMDVEQLPEVARTNLAHVVLQLKAIGLHDVASLEWLDPPEPLALRRALRLLFLLGALDVDEVLKAAEATRERLESPDGDHISLLHLFDEWSAVAPGARTDWCHAHGVRARVLRTASDVQRQLLQLLRGAGMCDPQ</sequence>
<dbReference type="Gene3D" id="3.40.50.300">
    <property type="entry name" value="P-loop containing nucleotide triphosphate hydrolases"/>
    <property type="match status" value="2"/>
</dbReference>
<dbReference type="PANTHER" id="PTHR18934:SF99">
    <property type="entry name" value="ATP-DEPENDENT RNA HELICASE DHX37-RELATED"/>
    <property type="match status" value="1"/>
</dbReference>
<dbReference type="PANTHER" id="PTHR18934">
    <property type="entry name" value="ATP-DEPENDENT RNA HELICASE"/>
    <property type="match status" value="1"/>
</dbReference>
<dbReference type="CDD" id="cd18791">
    <property type="entry name" value="SF2_C_RHA"/>
    <property type="match status" value="1"/>
</dbReference>
<dbReference type="GO" id="GO:0003723">
    <property type="term" value="F:RNA binding"/>
    <property type="evidence" value="ECO:0007669"/>
    <property type="project" value="TreeGrafter"/>
</dbReference>
<comment type="caution">
    <text evidence="7">The sequence shown here is derived from an EMBL/GenBank/DDBJ whole genome shotgun (WGS) entry which is preliminary data.</text>
</comment>
<dbReference type="InterPro" id="IPR014001">
    <property type="entry name" value="Helicase_ATP-bd"/>
</dbReference>
<dbReference type="GO" id="GO:0005524">
    <property type="term" value="F:ATP binding"/>
    <property type="evidence" value="ECO:0007669"/>
    <property type="project" value="UniProtKB-KW"/>
</dbReference>
<keyword evidence="3 7" id="KW-0347">Helicase</keyword>
<gene>
    <name evidence="7" type="ORF">Ctob_002806</name>
</gene>
<organism evidence="7 8">
    <name type="scientific">Chrysochromulina tobinii</name>
    <dbReference type="NCBI Taxonomy" id="1460289"/>
    <lineage>
        <taxon>Eukaryota</taxon>
        <taxon>Haptista</taxon>
        <taxon>Haptophyta</taxon>
        <taxon>Prymnesiophyceae</taxon>
        <taxon>Prymnesiales</taxon>
        <taxon>Chrysochromulinaceae</taxon>
        <taxon>Chrysochromulina</taxon>
    </lineage>
</organism>
<dbReference type="Gene3D" id="1.10.10.2130">
    <property type="entry name" value="DEAH helicase family, winged-helix domain"/>
    <property type="match status" value="1"/>
</dbReference>
<evidence type="ECO:0000256" key="2">
    <source>
        <dbReference type="ARBA" id="ARBA00022801"/>
    </source>
</evidence>
<accession>A0A0M0JGP6</accession>
<evidence type="ECO:0000259" key="6">
    <source>
        <dbReference type="PROSITE" id="PS51194"/>
    </source>
</evidence>
<dbReference type="SUPFAM" id="SSF52540">
    <property type="entry name" value="P-loop containing nucleoside triphosphate hydrolases"/>
    <property type="match status" value="1"/>
</dbReference>
<dbReference type="OrthoDB" id="10253254at2759"/>
<dbReference type="Proteomes" id="UP000037460">
    <property type="component" value="Unassembled WGS sequence"/>
</dbReference>
<keyword evidence="4" id="KW-0067">ATP-binding</keyword>
<evidence type="ECO:0000313" key="7">
    <source>
        <dbReference type="EMBL" id="KOO25497.1"/>
    </source>
</evidence>
<dbReference type="GO" id="GO:0016787">
    <property type="term" value="F:hydrolase activity"/>
    <property type="evidence" value="ECO:0007669"/>
    <property type="project" value="UniProtKB-KW"/>
</dbReference>
<dbReference type="EMBL" id="JWZX01002967">
    <property type="protein sequence ID" value="KOO25497.1"/>
    <property type="molecule type" value="Genomic_DNA"/>
</dbReference>
<dbReference type="InterPro" id="IPR001650">
    <property type="entry name" value="Helicase_C-like"/>
</dbReference>
<dbReference type="SMART" id="SM00490">
    <property type="entry name" value="HELICc"/>
    <property type="match status" value="1"/>
</dbReference>
<dbReference type="InterPro" id="IPR003593">
    <property type="entry name" value="AAA+_ATPase"/>
</dbReference>
<feature type="domain" description="Helicase C-terminal" evidence="6">
    <location>
        <begin position="243"/>
        <end position="420"/>
    </location>
</feature>
<evidence type="ECO:0000313" key="8">
    <source>
        <dbReference type="Proteomes" id="UP000037460"/>
    </source>
</evidence>
<name>A0A0M0JGP6_9EUKA</name>
<dbReference type="SMART" id="SM00382">
    <property type="entry name" value="AAA"/>
    <property type="match status" value="1"/>
</dbReference>
<feature type="domain" description="Helicase ATP-binding" evidence="5">
    <location>
        <begin position="17"/>
        <end position="195"/>
    </location>
</feature>
<dbReference type="PROSITE" id="PS51192">
    <property type="entry name" value="HELICASE_ATP_BIND_1"/>
    <property type="match status" value="1"/>
</dbReference>
<dbReference type="AlphaFoldDB" id="A0A0M0JGP6"/>
<protein>
    <submittedName>
        <fullName evidence="7">Pre-mRNA-splicing factor ATP-dependent RNA helicase prp22</fullName>
    </submittedName>
</protein>
<keyword evidence="8" id="KW-1185">Reference proteome</keyword>
<dbReference type="InterPro" id="IPR042035">
    <property type="entry name" value="DEAH_win-hel_dom"/>
</dbReference>
<dbReference type="Pfam" id="PF00270">
    <property type="entry name" value="DEAD"/>
    <property type="match status" value="1"/>
</dbReference>
<dbReference type="InterPro" id="IPR011545">
    <property type="entry name" value="DEAD/DEAH_box_helicase_dom"/>
</dbReference>
<evidence type="ECO:0000256" key="3">
    <source>
        <dbReference type="ARBA" id="ARBA00022806"/>
    </source>
</evidence>
<dbReference type="PROSITE" id="PS51194">
    <property type="entry name" value="HELICASE_CTER"/>
    <property type="match status" value="1"/>
</dbReference>
<dbReference type="GO" id="GO:0004386">
    <property type="term" value="F:helicase activity"/>
    <property type="evidence" value="ECO:0007669"/>
    <property type="project" value="UniProtKB-KW"/>
</dbReference>
<dbReference type="InterPro" id="IPR027417">
    <property type="entry name" value="P-loop_NTPase"/>
</dbReference>
<dbReference type="Pfam" id="PF00271">
    <property type="entry name" value="Helicase_C"/>
    <property type="match status" value="1"/>
</dbReference>
<keyword evidence="1" id="KW-0547">Nucleotide-binding</keyword>
<proteinExistence type="predicted"/>
<keyword evidence="2" id="KW-0378">Hydrolase</keyword>
<evidence type="ECO:0000256" key="1">
    <source>
        <dbReference type="ARBA" id="ARBA00022741"/>
    </source>
</evidence>
<evidence type="ECO:0000259" key="5">
    <source>
        <dbReference type="PROSITE" id="PS51192"/>
    </source>
</evidence>